<dbReference type="InterPro" id="IPR018108">
    <property type="entry name" value="MCP_transmembrane"/>
</dbReference>
<feature type="compositionally biased region" description="Basic and acidic residues" evidence="11">
    <location>
        <begin position="8"/>
        <end position="30"/>
    </location>
</feature>
<feature type="repeat" description="Solcar" evidence="9">
    <location>
        <begin position="232"/>
        <end position="328"/>
    </location>
</feature>
<dbReference type="InterPro" id="IPR023395">
    <property type="entry name" value="MCP_dom_sf"/>
</dbReference>
<evidence type="ECO:0000256" key="7">
    <source>
        <dbReference type="ARBA" id="ARBA00023128"/>
    </source>
</evidence>
<comment type="subcellular location">
    <subcellularLocation>
        <location evidence="1">Mitochondrion inner membrane</location>
        <topology evidence="1">Multi-pass membrane protein</topology>
    </subcellularLocation>
</comment>
<reference evidence="12 13" key="1">
    <citation type="submission" date="2024-03" db="EMBL/GenBank/DDBJ databases">
        <title>Genome-scale model development and genomic sequencing of the oleaginous clade Lipomyces.</title>
        <authorList>
            <consortium name="Lawrence Berkeley National Laboratory"/>
            <person name="Czajka J.J."/>
            <person name="Han Y."/>
            <person name="Kim J."/>
            <person name="Mondo S.J."/>
            <person name="Hofstad B.A."/>
            <person name="Robles A."/>
            <person name="Haridas S."/>
            <person name="Riley R."/>
            <person name="LaButti K."/>
            <person name="Pangilinan J."/>
            <person name="Andreopoulos W."/>
            <person name="Lipzen A."/>
            <person name="Yan J."/>
            <person name="Wang M."/>
            <person name="Ng V."/>
            <person name="Grigoriev I.V."/>
            <person name="Spatafora J.W."/>
            <person name="Magnuson J.K."/>
            <person name="Baker S.E."/>
            <person name="Pomraning K.R."/>
        </authorList>
    </citation>
    <scope>NUCLEOTIDE SEQUENCE [LARGE SCALE GENOMIC DNA]</scope>
    <source>
        <strain evidence="12 13">Phaff 52-87</strain>
    </source>
</reference>
<feature type="repeat" description="Solcar" evidence="9">
    <location>
        <begin position="32"/>
        <end position="125"/>
    </location>
</feature>
<dbReference type="Pfam" id="PF00153">
    <property type="entry name" value="Mito_carr"/>
    <property type="match status" value="3"/>
</dbReference>
<keyword evidence="8 9" id="KW-0472">Membrane</keyword>
<evidence type="ECO:0000256" key="3">
    <source>
        <dbReference type="ARBA" id="ARBA00022692"/>
    </source>
</evidence>
<evidence type="ECO:0000256" key="10">
    <source>
        <dbReference type="RuleBase" id="RU000488"/>
    </source>
</evidence>
<dbReference type="RefSeq" id="XP_064770554.1">
    <property type="nucleotide sequence ID" value="XM_064909903.1"/>
</dbReference>
<evidence type="ECO:0000313" key="12">
    <source>
        <dbReference type="EMBL" id="KAK7207521.1"/>
    </source>
</evidence>
<evidence type="ECO:0000256" key="11">
    <source>
        <dbReference type="SAM" id="MobiDB-lite"/>
    </source>
</evidence>
<gene>
    <name evidence="12" type="ORF">BZA70DRAFT_17654</name>
</gene>
<keyword evidence="2 10" id="KW-0813">Transport</keyword>
<keyword evidence="6" id="KW-1133">Transmembrane helix</keyword>
<feature type="region of interest" description="Disordered" evidence="11">
    <location>
        <begin position="1"/>
        <end position="36"/>
    </location>
</feature>
<dbReference type="PROSITE" id="PS50920">
    <property type="entry name" value="SOLCAR"/>
    <property type="match status" value="3"/>
</dbReference>
<protein>
    <submittedName>
        <fullName evidence="12">Mitochondrial deoxynucleotide carrier</fullName>
    </submittedName>
</protein>
<comment type="caution">
    <text evidence="12">The sequence shown here is derived from an EMBL/GenBank/DDBJ whole genome shotgun (WGS) entry which is preliminary data.</text>
</comment>
<keyword evidence="5" id="KW-0999">Mitochondrion inner membrane</keyword>
<dbReference type="InterPro" id="IPR002067">
    <property type="entry name" value="MCP"/>
</dbReference>
<dbReference type="PANTHER" id="PTHR24089">
    <property type="entry name" value="SOLUTE CARRIER FAMILY 25"/>
    <property type="match status" value="1"/>
</dbReference>
<evidence type="ECO:0000313" key="13">
    <source>
        <dbReference type="Proteomes" id="UP001498771"/>
    </source>
</evidence>
<dbReference type="SUPFAM" id="SSF103506">
    <property type="entry name" value="Mitochondrial carrier"/>
    <property type="match status" value="1"/>
</dbReference>
<dbReference type="GeneID" id="90035415"/>
<evidence type="ECO:0000256" key="2">
    <source>
        <dbReference type="ARBA" id="ARBA00022448"/>
    </source>
</evidence>
<dbReference type="EMBL" id="JBBJBU010000001">
    <property type="protein sequence ID" value="KAK7207521.1"/>
    <property type="molecule type" value="Genomic_DNA"/>
</dbReference>
<comment type="similarity">
    <text evidence="10">Belongs to the mitochondrial carrier (TC 2.A.29) family.</text>
</comment>
<proteinExistence type="inferred from homology"/>
<evidence type="ECO:0000256" key="5">
    <source>
        <dbReference type="ARBA" id="ARBA00022792"/>
    </source>
</evidence>
<evidence type="ECO:0000256" key="9">
    <source>
        <dbReference type="PROSITE-ProRule" id="PRU00282"/>
    </source>
</evidence>
<dbReference type="Gene3D" id="1.50.40.10">
    <property type="entry name" value="Mitochondrial carrier domain"/>
    <property type="match status" value="1"/>
</dbReference>
<feature type="repeat" description="Solcar" evidence="9">
    <location>
        <begin position="132"/>
        <end position="220"/>
    </location>
</feature>
<keyword evidence="7" id="KW-0496">Mitochondrion</keyword>
<dbReference type="Proteomes" id="UP001498771">
    <property type="component" value="Unassembled WGS sequence"/>
</dbReference>
<name>A0ABR1FCE4_9ASCO</name>
<evidence type="ECO:0000256" key="8">
    <source>
        <dbReference type="ARBA" id="ARBA00023136"/>
    </source>
</evidence>
<keyword evidence="3 9" id="KW-0812">Transmembrane</keyword>
<evidence type="ECO:0000256" key="4">
    <source>
        <dbReference type="ARBA" id="ARBA00022737"/>
    </source>
</evidence>
<sequence>MPSAALSAREKDKTADDRACPGDDSHERARTPSSRESMICGGIAGLTSRFFVAPLDVVKIRQQLETHSLRGAAPRREYSGILSSLYKIYKTEGLTALWRGNLPAELLYLVYGSCQFAVYSHIQNNLSPLDIPDAAKNFVSGACAGATATAVTYPLDLLRTRFAAQGDGAHRVYKSLRHALLQIHKDEGLTGYFRGLRPAIAQIVPYMGFFFASYQPCKLAMSSLEHEYGVNTFGSGDAIAGMIAGIVSKTCVFPLDVLRRRLQVQGPTREKYVLAGVPTYPNSIVGCARAIVKNEGPRALYRGLWVALVKSAPTSAITMWTFESSLIALRWFDNKMETLKA</sequence>
<keyword evidence="13" id="KW-1185">Reference proteome</keyword>
<organism evidence="12 13">
    <name type="scientific">Myxozyma melibiosi</name>
    <dbReference type="NCBI Taxonomy" id="54550"/>
    <lineage>
        <taxon>Eukaryota</taxon>
        <taxon>Fungi</taxon>
        <taxon>Dikarya</taxon>
        <taxon>Ascomycota</taxon>
        <taxon>Saccharomycotina</taxon>
        <taxon>Lipomycetes</taxon>
        <taxon>Lipomycetales</taxon>
        <taxon>Lipomycetaceae</taxon>
        <taxon>Myxozyma</taxon>
    </lineage>
</organism>
<evidence type="ECO:0000256" key="6">
    <source>
        <dbReference type="ARBA" id="ARBA00022989"/>
    </source>
</evidence>
<evidence type="ECO:0000256" key="1">
    <source>
        <dbReference type="ARBA" id="ARBA00004448"/>
    </source>
</evidence>
<keyword evidence="4" id="KW-0677">Repeat</keyword>
<accession>A0ABR1FCE4</accession>
<dbReference type="PRINTS" id="PR00926">
    <property type="entry name" value="MITOCARRIER"/>
</dbReference>